<protein>
    <submittedName>
        <fullName evidence="2">Uncharacterized protein</fullName>
    </submittedName>
</protein>
<name>A0A7T6XRK1_PENDI</name>
<evidence type="ECO:0000313" key="2">
    <source>
        <dbReference type="EMBL" id="QQK45909.1"/>
    </source>
</evidence>
<dbReference type="AlphaFoldDB" id="A0A7T6XRK1"/>
<accession>A0A7T6XRK1</accession>
<evidence type="ECO:0000256" key="1">
    <source>
        <dbReference type="SAM" id="MobiDB-lite"/>
    </source>
</evidence>
<dbReference type="GeneID" id="90952186"/>
<evidence type="ECO:0000313" key="3">
    <source>
        <dbReference type="Proteomes" id="UP000595662"/>
    </source>
</evidence>
<feature type="compositionally biased region" description="Polar residues" evidence="1">
    <location>
        <begin position="72"/>
        <end position="86"/>
    </location>
</feature>
<feature type="region of interest" description="Disordered" evidence="1">
    <location>
        <begin position="51"/>
        <end position="88"/>
    </location>
</feature>
<dbReference type="RefSeq" id="XP_065957445.1">
    <property type="nucleotide sequence ID" value="XM_066099718.1"/>
</dbReference>
<gene>
    <name evidence="2" type="ORF">Pdw03_0807</name>
</gene>
<organism evidence="2 3">
    <name type="scientific">Penicillium digitatum</name>
    <name type="common">Green mold</name>
    <dbReference type="NCBI Taxonomy" id="36651"/>
    <lineage>
        <taxon>Eukaryota</taxon>
        <taxon>Fungi</taxon>
        <taxon>Dikarya</taxon>
        <taxon>Ascomycota</taxon>
        <taxon>Pezizomycotina</taxon>
        <taxon>Eurotiomycetes</taxon>
        <taxon>Eurotiomycetidae</taxon>
        <taxon>Eurotiales</taxon>
        <taxon>Aspergillaceae</taxon>
        <taxon>Penicillium</taxon>
    </lineage>
</organism>
<dbReference type="EMBL" id="CP060777">
    <property type="protein sequence ID" value="QQK45909.1"/>
    <property type="molecule type" value="Genomic_DNA"/>
</dbReference>
<reference evidence="2 3" key="1">
    <citation type="submission" date="2020-08" db="EMBL/GenBank/DDBJ databases">
        <title>The completed genome sequence of the pathogenic ascomycete fungus Penicillium digitatum.</title>
        <authorList>
            <person name="Wang M."/>
        </authorList>
    </citation>
    <scope>NUCLEOTIDE SEQUENCE [LARGE SCALE GENOMIC DNA]</scope>
    <source>
        <strain evidence="2 3">PdW03</strain>
    </source>
</reference>
<proteinExistence type="predicted"/>
<dbReference type="Proteomes" id="UP000595662">
    <property type="component" value="Chromosome 4"/>
</dbReference>
<sequence>MTLGTNPVPLLAPTTPLVSMGTVILWTQDLNAATRDLSLFGSWPMPLVDKSSPLGASTRTTGLMRPEAGTEVPSTDLKSCMRSSLSTPTMTPMAAPTMVVMKLGYQFKNVEA</sequence>